<dbReference type="SUPFAM" id="SSF51735">
    <property type="entry name" value="NAD(P)-binding Rossmann-fold domains"/>
    <property type="match status" value="1"/>
</dbReference>
<dbReference type="RefSeq" id="XP_022316423.1">
    <property type="nucleotide sequence ID" value="XM_022460715.1"/>
</dbReference>
<organism evidence="5 6">
    <name type="scientific">Crassostrea virginica</name>
    <name type="common">Eastern oyster</name>
    <dbReference type="NCBI Taxonomy" id="6565"/>
    <lineage>
        <taxon>Eukaryota</taxon>
        <taxon>Metazoa</taxon>
        <taxon>Spiralia</taxon>
        <taxon>Lophotrochozoa</taxon>
        <taxon>Mollusca</taxon>
        <taxon>Bivalvia</taxon>
        <taxon>Autobranchia</taxon>
        <taxon>Pteriomorphia</taxon>
        <taxon>Ostreida</taxon>
        <taxon>Ostreoidea</taxon>
        <taxon>Ostreidae</taxon>
        <taxon>Crassostrea</taxon>
    </lineage>
</organism>
<dbReference type="Gene3D" id="3.40.50.720">
    <property type="entry name" value="NAD(P)-binding Rossmann-like Domain"/>
    <property type="match status" value="1"/>
</dbReference>
<reference evidence="6" key="1">
    <citation type="submission" date="2025-08" db="UniProtKB">
        <authorList>
            <consortium name="RefSeq"/>
        </authorList>
    </citation>
    <scope>IDENTIFICATION</scope>
    <source>
        <tissue evidence="6">Whole sample</tissue>
    </source>
</reference>
<evidence type="ECO:0000256" key="2">
    <source>
        <dbReference type="ARBA" id="ARBA00023002"/>
    </source>
</evidence>
<dbReference type="KEGG" id="cvn:111120066"/>
<comment type="similarity">
    <text evidence="1 3">Belongs to the 3-beta-HSD family.</text>
</comment>
<evidence type="ECO:0000313" key="5">
    <source>
        <dbReference type="Proteomes" id="UP000694844"/>
    </source>
</evidence>
<dbReference type="InterPro" id="IPR050177">
    <property type="entry name" value="Lipid_A_modif_metabolic_enz"/>
</dbReference>
<keyword evidence="2 3" id="KW-0560">Oxidoreductase</keyword>
<keyword evidence="5" id="KW-1185">Reference proteome</keyword>
<gene>
    <name evidence="6" type="primary">LOC111120066</name>
</gene>
<feature type="transmembrane region" description="Helical" evidence="3">
    <location>
        <begin position="369"/>
        <end position="390"/>
    </location>
</feature>
<keyword evidence="3" id="KW-1133">Transmembrane helix</keyword>
<dbReference type="InterPro" id="IPR036291">
    <property type="entry name" value="NAD(P)-bd_dom_sf"/>
</dbReference>
<keyword evidence="3" id="KW-0472">Membrane</keyword>
<keyword evidence="3" id="KW-0812">Transmembrane</keyword>
<name>A0A8B8CKP7_CRAVI</name>
<evidence type="ECO:0000256" key="3">
    <source>
        <dbReference type="RuleBase" id="RU004475"/>
    </source>
</evidence>
<dbReference type="PANTHER" id="PTHR43245">
    <property type="entry name" value="BIFUNCTIONAL POLYMYXIN RESISTANCE PROTEIN ARNA"/>
    <property type="match status" value="1"/>
</dbReference>
<accession>A0A8B8CKP7</accession>
<proteinExistence type="inferred from homology"/>
<dbReference type="Pfam" id="PF01073">
    <property type="entry name" value="3Beta_HSD"/>
    <property type="match status" value="1"/>
</dbReference>
<feature type="transmembrane region" description="Helical" evidence="3">
    <location>
        <begin position="283"/>
        <end position="304"/>
    </location>
</feature>
<dbReference type="GeneID" id="111120066"/>
<dbReference type="GO" id="GO:0006694">
    <property type="term" value="P:steroid biosynthetic process"/>
    <property type="evidence" value="ECO:0007669"/>
    <property type="project" value="InterPro"/>
</dbReference>
<evidence type="ECO:0000256" key="1">
    <source>
        <dbReference type="ARBA" id="ARBA00009219"/>
    </source>
</evidence>
<evidence type="ECO:0000259" key="4">
    <source>
        <dbReference type="Pfam" id="PF01073"/>
    </source>
</evidence>
<protein>
    <submittedName>
        <fullName evidence="6">Short-chain dehydrogenase/reductase family 42E member 1-like isoform X1</fullName>
    </submittedName>
</protein>
<dbReference type="AlphaFoldDB" id="A0A8B8CKP7"/>
<sequence length="394" mass="44214">MDLELSNNRTDMPSAAAEPDTVHLVTGGGGYPGFNLGRKLAQSGKQVILVDIIQPRWPLEENMKFIQCNLVQDYEVEKALQGADCVYHMASYGMSGREQLNTKLIEAVNIQGTENVIQACLKHQIKRLVYTSTYNVIFGGQEIRDGEESLPYLPLNQHPDHYSRTKSIAEQKVLAANEPGRLHTCALRLAGVYGMGELRHIPRTVTTVQSGAMKALFGKDSLQDFLHIDNLVQAHILAGQALLESKKSVAAGQAYFISDGAPINTFEFFRPLLSGLGYPLPNIYVPVSLVYVIAFIIEWIHFFVGRVYNFQPILTRTEVYKSGVTHYFSIKKATRDLGYHPTVQNELSDVLEEYIHKGFKKIKKKQSVIMYYFVNLIIALIFASIVMSWIPVAK</sequence>
<evidence type="ECO:0000313" key="6">
    <source>
        <dbReference type="RefSeq" id="XP_022316423.1"/>
    </source>
</evidence>
<feature type="domain" description="3-beta hydroxysteroid dehydrogenase/isomerase" evidence="4">
    <location>
        <begin position="24"/>
        <end position="283"/>
    </location>
</feature>
<dbReference type="Proteomes" id="UP000694844">
    <property type="component" value="Chromosome 2"/>
</dbReference>
<dbReference type="PANTHER" id="PTHR43245:SF51">
    <property type="entry name" value="SHORT CHAIN DEHYDROGENASE_REDUCTASE FAMILY 42E, MEMBER 2"/>
    <property type="match status" value="1"/>
</dbReference>
<dbReference type="GO" id="GO:0016616">
    <property type="term" value="F:oxidoreductase activity, acting on the CH-OH group of donors, NAD or NADP as acceptor"/>
    <property type="evidence" value="ECO:0007669"/>
    <property type="project" value="InterPro"/>
</dbReference>
<dbReference type="InterPro" id="IPR002225">
    <property type="entry name" value="3Beta_OHSteriod_DH/Estase"/>
</dbReference>